<dbReference type="InterPro" id="IPR036770">
    <property type="entry name" value="Ankyrin_rpt-contain_sf"/>
</dbReference>
<proteinExistence type="predicted"/>
<dbReference type="SMART" id="SM00248">
    <property type="entry name" value="ANK"/>
    <property type="match status" value="5"/>
</dbReference>
<dbReference type="Gene3D" id="1.25.40.20">
    <property type="entry name" value="Ankyrin repeat-containing domain"/>
    <property type="match status" value="1"/>
</dbReference>
<gene>
    <name evidence="5" type="primary">ANK1</name>
    <name evidence="5" type="ORF">SNAT2548_LOCUS31218</name>
</gene>
<feature type="compositionally biased region" description="Pro residues" evidence="4">
    <location>
        <begin position="1"/>
        <end position="16"/>
    </location>
</feature>
<name>A0A812TZ17_9DINO</name>
<accession>A0A812TZ17</accession>
<dbReference type="Proteomes" id="UP000604046">
    <property type="component" value="Unassembled WGS sequence"/>
</dbReference>
<evidence type="ECO:0000256" key="2">
    <source>
        <dbReference type="ARBA" id="ARBA00023043"/>
    </source>
</evidence>
<feature type="compositionally biased region" description="Polar residues" evidence="4">
    <location>
        <begin position="206"/>
        <end position="219"/>
    </location>
</feature>
<dbReference type="PANTHER" id="PTHR24161:SF85">
    <property type="entry name" value="PALMITOYLTRANSFERASE HIP14"/>
    <property type="match status" value="1"/>
</dbReference>
<evidence type="ECO:0000313" key="5">
    <source>
        <dbReference type="EMBL" id="CAE7555590.1"/>
    </source>
</evidence>
<dbReference type="EMBL" id="CAJNDS010002646">
    <property type="protein sequence ID" value="CAE7555590.1"/>
    <property type="molecule type" value="Genomic_DNA"/>
</dbReference>
<keyword evidence="1" id="KW-0677">Repeat</keyword>
<comment type="caution">
    <text evidence="5">The sequence shown here is derived from an EMBL/GenBank/DDBJ whole genome shotgun (WGS) entry which is preliminary data.</text>
</comment>
<dbReference type="OrthoDB" id="440907at2759"/>
<dbReference type="PROSITE" id="PS50088">
    <property type="entry name" value="ANK_REPEAT"/>
    <property type="match status" value="2"/>
</dbReference>
<dbReference type="Pfam" id="PF12796">
    <property type="entry name" value="Ank_2"/>
    <property type="match status" value="1"/>
</dbReference>
<dbReference type="PANTHER" id="PTHR24161">
    <property type="entry name" value="ANK_REP_REGION DOMAIN-CONTAINING PROTEIN-RELATED"/>
    <property type="match status" value="1"/>
</dbReference>
<evidence type="ECO:0000313" key="6">
    <source>
        <dbReference type="Proteomes" id="UP000604046"/>
    </source>
</evidence>
<evidence type="ECO:0000256" key="1">
    <source>
        <dbReference type="ARBA" id="ARBA00022737"/>
    </source>
</evidence>
<feature type="compositionally biased region" description="Low complexity" evidence="4">
    <location>
        <begin position="161"/>
        <end position="175"/>
    </location>
</feature>
<dbReference type="SUPFAM" id="SSF48403">
    <property type="entry name" value="Ankyrin repeat"/>
    <property type="match status" value="1"/>
</dbReference>
<dbReference type="PROSITE" id="PS50297">
    <property type="entry name" value="ANK_REP_REGION"/>
    <property type="match status" value="1"/>
</dbReference>
<feature type="compositionally biased region" description="Low complexity" evidence="4">
    <location>
        <begin position="105"/>
        <end position="131"/>
    </location>
</feature>
<evidence type="ECO:0000256" key="4">
    <source>
        <dbReference type="SAM" id="MobiDB-lite"/>
    </source>
</evidence>
<keyword evidence="2 3" id="KW-0040">ANK repeat</keyword>
<feature type="region of interest" description="Disordered" evidence="4">
    <location>
        <begin position="1"/>
        <end position="28"/>
    </location>
</feature>
<dbReference type="AlphaFoldDB" id="A0A812TZ17"/>
<feature type="repeat" description="ANK" evidence="3">
    <location>
        <begin position="318"/>
        <end position="350"/>
    </location>
</feature>
<feature type="non-terminal residue" evidence="5">
    <location>
        <position position="1"/>
    </location>
</feature>
<sequence>MASGDPPPMGSSPPAPAVAAGDPSDRSSLDSWALRRLAHLEEEVVSLRAENCKLKHDYAMSRAADASAGTGERQSPVAVVRRLRDIQQSMRSRPLLEDRQRPHLSRSPSPRQPQSARARLHRSSSPSGSQSTGLHQTPWRKYWPKTGHESARKGGHIWDAPPGRSPSRPSSPNVRGRARPNRHYWQSNVPDLATLDKAPQPRDRQPATQSISVSWSSETGRRQFTTSELIGPSDVVSMLSQPLLAAASRGDVVQVQGILEHALAAEHHEDGRLAVYELLAARDKESRMPLHCAARYGHAQACELLLDVRADVHAQEGHGATSLALACLHGHRAVVHCLLRRRARPERSDHRGRNAFHFACCHDPEIVCDLLQNFRGLPFLKDGDGRNALFFAMGNRSEESKMEILRLLLEEKCSAREADSFGCTALSYAEQAGEEKVVALLLRAVDLEMPLHLQASLPDRQPGPESGSGALGADGADVSDVQGWLTSAHDEAVQVTGRDAAGSAEPVALEEQGVDQVAATKTGVDATKPAGMPEQADHGLSSNWFALEEANQDILVFVAFVPGVQPVVLCMPHLMAAQYSLRDTAGLVGFCRDADVRLLRPQYLQELHEAGRAWPRRQEAEQEYTKDGKEALYTQEELQEKVCLGWERFTVFALSHVWESREHPDPARHQLRPQSCSMCKYHLVSLAEVVVAGVAGVTESLAWLGVLVEALRDFRDFLRKLAPVESERVHADWEAAVFIDYSSLYQFQRLPHQDDASFKKAMGNMHVVYSHDESFTLRIEGLTPGLHDPDRPKPELSHQKVSVFHVPRNAVVDVSLAELRDTNDKGKCPSCGDEGCAQLHRNGVEYQRRGWCSAEAQWSAARAEPWHSIPIPFREGAVGTAPMAPADFRAFAEKGHLRFTHRSDLEPVVQLQARVFEEKAAACTSLVLPHLPSDEVKTLCCALPYFPKLEKLNVNRSQALVRALPWPQMRELTLTTCQLGDAEAQ</sequence>
<feature type="region of interest" description="Disordered" evidence="4">
    <location>
        <begin position="88"/>
        <end position="219"/>
    </location>
</feature>
<organism evidence="5 6">
    <name type="scientific">Symbiodinium natans</name>
    <dbReference type="NCBI Taxonomy" id="878477"/>
    <lineage>
        <taxon>Eukaryota</taxon>
        <taxon>Sar</taxon>
        <taxon>Alveolata</taxon>
        <taxon>Dinophyceae</taxon>
        <taxon>Suessiales</taxon>
        <taxon>Symbiodiniaceae</taxon>
        <taxon>Symbiodinium</taxon>
    </lineage>
</organism>
<protein>
    <submittedName>
        <fullName evidence="5">ANK1 protein</fullName>
    </submittedName>
</protein>
<evidence type="ECO:0000256" key="3">
    <source>
        <dbReference type="PROSITE-ProRule" id="PRU00023"/>
    </source>
</evidence>
<keyword evidence="6" id="KW-1185">Reference proteome</keyword>
<feature type="repeat" description="ANK" evidence="3">
    <location>
        <begin position="285"/>
        <end position="317"/>
    </location>
</feature>
<reference evidence="5" key="1">
    <citation type="submission" date="2021-02" db="EMBL/GenBank/DDBJ databases">
        <authorList>
            <person name="Dougan E. K."/>
            <person name="Rhodes N."/>
            <person name="Thang M."/>
            <person name="Chan C."/>
        </authorList>
    </citation>
    <scope>NUCLEOTIDE SEQUENCE</scope>
</reference>
<dbReference type="InterPro" id="IPR002110">
    <property type="entry name" value="Ankyrin_rpt"/>
</dbReference>